<evidence type="ECO:0000256" key="2">
    <source>
        <dbReference type="ARBA" id="ARBA00022884"/>
    </source>
</evidence>
<dbReference type="PANTHER" id="PTHR11655">
    <property type="entry name" value="60S/50S RIBOSOMAL PROTEIN L6/L9"/>
    <property type="match status" value="1"/>
</dbReference>
<evidence type="ECO:0000256" key="7">
    <source>
        <dbReference type="RuleBase" id="RU003870"/>
    </source>
</evidence>
<evidence type="ECO:0000256" key="4">
    <source>
        <dbReference type="ARBA" id="ARBA00023274"/>
    </source>
</evidence>
<accession>A0A9D1SYJ5</accession>
<name>A0A9D1SYJ5_9FIRM</name>
<dbReference type="PRINTS" id="PR00059">
    <property type="entry name" value="RIBOSOMALL6"/>
</dbReference>
<sequence length="182" mass="19778">MSRIGRKEIILPAGVQVTEANGEVTVTGPKGTLKQKVQRVIKVNVEGQSVKLTRQNEENETKALHGLYRALIANMVKGVSEGYSKSLEIKGVGYKASKQGNKLVLNLGLSHPVEVVEENGIKLECPSATEIKVSGIDKQAVGQFAAKIRDLRPVEPYHNYGIHYVGERLVHKVGKTAGKGKK</sequence>
<dbReference type="FunFam" id="3.90.930.12:FF:000002">
    <property type="entry name" value="50S ribosomal protein L6"/>
    <property type="match status" value="1"/>
</dbReference>
<dbReference type="Gene3D" id="3.90.930.12">
    <property type="entry name" value="Ribosomal protein L6, alpha-beta domain"/>
    <property type="match status" value="2"/>
</dbReference>
<dbReference type="GO" id="GO:0003735">
    <property type="term" value="F:structural constituent of ribosome"/>
    <property type="evidence" value="ECO:0007669"/>
    <property type="project" value="UniProtKB-UniRule"/>
</dbReference>
<feature type="domain" description="Large ribosomal subunit protein uL6 alpha-beta" evidence="8">
    <location>
        <begin position="91"/>
        <end position="164"/>
    </location>
</feature>
<dbReference type="Proteomes" id="UP000886861">
    <property type="component" value="Unassembled WGS sequence"/>
</dbReference>
<dbReference type="EMBL" id="DVOJ01000001">
    <property type="protein sequence ID" value="HIV00972.1"/>
    <property type="molecule type" value="Genomic_DNA"/>
</dbReference>
<gene>
    <name evidence="5 9" type="primary">rplF</name>
    <name evidence="9" type="ORF">IAA62_00195</name>
</gene>
<evidence type="ECO:0000256" key="3">
    <source>
        <dbReference type="ARBA" id="ARBA00022980"/>
    </source>
</evidence>
<dbReference type="AlphaFoldDB" id="A0A9D1SYJ5"/>
<dbReference type="HAMAP" id="MF_01365_B">
    <property type="entry name" value="Ribosomal_uL6_B"/>
    <property type="match status" value="1"/>
</dbReference>
<dbReference type="NCBIfam" id="TIGR03654">
    <property type="entry name" value="L6_bact"/>
    <property type="match status" value="1"/>
</dbReference>
<evidence type="ECO:0000256" key="6">
    <source>
        <dbReference type="RuleBase" id="RU003869"/>
    </source>
</evidence>
<keyword evidence="2 5" id="KW-0694">RNA-binding</keyword>
<comment type="function">
    <text evidence="5 7">This protein binds to the 23S rRNA, and is important in its secondary structure. It is located near the subunit interface in the base of the L7/L12 stalk, and near the tRNA binding site of the peptidyltransferase center.</text>
</comment>
<dbReference type="Pfam" id="PF00347">
    <property type="entry name" value="Ribosomal_L6"/>
    <property type="match status" value="2"/>
</dbReference>
<reference evidence="9" key="2">
    <citation type="journal article" date="2021" name="PeerJ">
        <title>Extensive microbial diversity within the chicken gut microbiome revealed by metagenomics and culture.</title>
        <authorList>
            <person name="Gilroy R."/>
            <person name="Ravi A."/>
            <person name="Getino M."/>
            <person name="Pursley I."/>
            <person name="Horton D.L."/>
            <person name="Alikhan N.F."/>
            <person name="Baker D."/>
            <person name="Gharbi K."/>
            <person name="Hall N."/>
            <person name="Watson M."/>
            <person name="Adriaenssens E.M."/>
            <person name="Foster-Nyarko E."/>
            <person name="Jarju S."/>
            <person name="Secka A."/>
            <person name="Antonio M."/>
            <person name="Oren A."/>
            <person name="Chaudhuri R.R."/>
            <person name="La Ragione R."/>
            <person name="Hildebrand F."/>
            <person name="Pallen M.J."/>
        </authorList>
    </citation>
    <scope>NUCLEOTIDE SEQUENCE</scope>
    <source>
        <strain evidence="9">CHK186-9395</strain>
    </source>
</reference>
<keyword evidence="3 5" id="KW-0689">Ribosomal protein</keyword>
<dbReference type="GO" id="GO:0022625">
    <property type="term" value="C:cytosolic large ribosomal subunit"/>
    <property type="evidence" value="ECO:0007669"/>
    <property type="project" value="UniProtKB-UniRule"/>
</dbReference>
<evidence type="ECO:0000256" key="5">
    <source>
        <dbReference type="HAMAP-Rule" id="MF_01365"/>
    </source>
</evidence>
<evidence type="ECO:0000313" key="9">
    <source>
        <dbReference type="EMBL" id="HIV00972.1"/>
    </source>
</evidence>
<dbReference type="InterPro" id="IPR020040">
    <property type="entry name" value="Ribosomal_uL6_a/b-dom"/>
</dbReference>
<evidence type="ECO:0000313" key="10">
    <source>
        <dbReference type="Proteomes" id="UP000886861"/>
    </source>
</evidence>
<dbReference type="GO" id="GO:0002181">
    <property type="term" value="P:cytoplasmic translation"/>
    <property type="evidence" value="ECO:0007669"/>
    <property type="project" value="TreeGrafter"/>
</dbReference>
<dbReference type="InterPro" id="IPR036789">
    <property type="entry name" value="Ribosomal_uL6-like_a/b-dom_sf"/>
</dbReference>
<dbReference type="GO" id="GO:0019843">
    <property type="term" value="F:rRNA binding"/>
    <property type="evidence" value="ECO:0007669"/>
    <property type="project" value="UniProtKB-UniRule"/>
</dbReference>
<keyword evidence="1 5" id="KW-0699">rRNA-binding</keyword>
<organism evidence="9 10">
    <name type="scientific">Candidatus Caccopulliclostridium gallistercoris</name>
    <dbReference type="NCBI Taxonomy" id="2840719"/>
    <lineage>
        <taxon>Bacteria</taxon>
        <taxon>Bacillati</taxon>
        <taxon>Bacillota</taxon>
        <taxon>Clostridia</taxon>
        <taxon>Candidatus Caccopulliclostridium</taxon>
    </lineage>
</organism>
<protein>
    <recommendedName>
        <fullName evidence="5">Large ribosomal subunit protein uL6</fullName>
    </recommendedName>
</protein>
<dbReference type="PIRSF" id="PIRSF002162">
    <property type="entry name" value="Ribosomal_L6"/>
    <property type="match status" value="1"/>
</dbReference>
<keyword evidence="4 5" id="KW-0687">Ribonucleoprotein</keyword>
<feature type="domain" description="Large ribosomal subunit protein uL6 alpha-beta" evidence="8">
    <location>
        <begin position="12"/>
        <end position="82"/>
    </location>
</feature>
<evidence type="ECO:0000256" key="1">
    <source>
        <dbReference type="ARBA" id="ARBA00022730"/>
    </source>
</evidence>
<dbReference type="SUPFAM" id="SSF56053">
    <property type="entry name" value="Ribosomal protein L6"/>
    <property type="match status" value="2"/>
</dbReference>
<evidence type="ECO:0000259" key="8">
    <source>
        <dbReference type="Pfam" id="PF00347"/>
    </source>
</evidence>
<dbReference type="InterPro" id="IPR000702">
    <property type="entry name" value="Ribosomal_uL6-like"/>
</dbReference>
<comment type="caution">
    <text evidence="9">The sequence shown here is derived from an EMBL/GenBank/DDBJ whole genome shotgun (WGS) entry which is preliminary data.</text>
</comment>
<dbReference type="InterPro" id="IPR019906">
    <property type="entry name" value="Ribosomal_uL6_bac-type"/>
</dbReference>
<reference evidence="9" key="1">
    <citation type="submission" date="2020-10" db="EMBL/GenBank/DDBJ databases">
        <authorList>
            <person name="Gilroy R."/>
        </authorList>
    </citation>
    <scope>NUCLEOTIDE SEQUENCE</scope>
    <source>
        <strain evidence="9">CHK186-9395</strain>
    </source>
</reference>
<comment type="subunit">
    <text evidence="5">Part of the 50S ribosomal subunit.</text>
</comment>
<proteinExistence type="inferred from homology"/>
<comment type="similarity">
    <text evidence="5 6">Belongs to the universal ribosomal protein uL6 family.</text>
</comment>
<dbReference type="PANTHER" id="PTHR11655:SF14">
    <property type="entry name" value="LARGE RIBOSOMAL SUBUNIT PROTEIN UL6M"/>
    <property type="match status" value="1"/>
</dbReference>